<dbReference type="GO" id="GO:0008233">
    <property type="term" value="F:peptidase activity"/>
    <property type="evidence" value="ECO:0007669"/>
    <property type="project" value="UniProtKB-KW"/>
</dbReference>
<dbReference type="EMBL" id="AP018738">
    <property type="protein sequence ID" value="BBE50354.1"/>
    <property type="molecule type" value="Genomic_DNA"/>
</dbReference>
<dbReference type="AlphaFoldDB" id="A0A2Z6GAC5"/>
<evidence type="ECO:0000256" key="1">
    <source>
        <dbReference type="ARBA" id="ARBA00004167"/>
    </source>
</evidence>
<evidence type="ECO:0000313" key="10">
    <source>
        <dbReference type="Proteomes" id="UP000033070"/>
    </source>
</evidence>
<gene>
    <name evidence="9" type="ORF">OYT1_ch0789</name>
</gene>
<dbReference type="SMART" id="SM00244">
    <property type="entry name" value="PHB"/>
    <property type="match status" value="1"/>
</dbReference>
<keyword evidence="3 7" id="KW-0812">Transmembrane</keyword>
<dbReference type="NCBIfam" id="TIGR01932">
    <property type="entry name" value="hflC"/>
    <property type="match status" value="1"/>
</dbReference>
<evidence type="ECO:0000259" key="8">
    <source>
        <dbReference type="SMART" id="SM00244"/>
    </source>
</evidence>
<dbReference type="Gene3D" id="3.30.479.30">
    <property type="entry name" value="Band 7 domain"/>
    <property type="match status" value="1"/>
</dbReference>
<dbReference type="OrthoDB" id="9812991at2"/>
<dbReference type="InterPro" id="IPR001107">
    <property type="entry name" value="Band_7"/>
</dbReference>
<evidence type="ECO:0000313" key="9">
    <source>
        <dbReference type="EMBL" id="BBE50354.1"/>
    </source>
</evidence>
<dbReference type="PRINTS" id="PR00721">
    <property type="entry name" value="STOMATIN"/>
</dbReference>
<dbReference type="PANTHER" id="PTHR42911:SF1">
    <property type="entry name" value="MODULATOR OF FTSH PROTEASE HFLC"/>
    <property type="match status" value="1"/>
</dbReference>
<accession>A0A2Z6GAC5</accession>
<dbReference type="GO" id="GO:0006508">
    <property type="term" value="P:proteolysis"/>
    <property type="evidence" value="ECO:0007669"/>
    <property type="project" value="UniProtKB-KW"/>
</dbReference>
<dbReference type="SUPFAM" id="SSF117892">
    <property type="entry name" value="Band 7/SPFH domain"/>
    <property type="match status" value="1"/>
</dbReference>
<dbReference type="InterPro" id="IPR010200">
    <property type="entry name" value="HflC"/>
</dbReference>
<keyword evidence="4 7" id="KW-1133">Transmembrane helix</keyword>
<dbReference type="KEGG" id="fam:OYT1_ch0789"/>
<organism evidence="9 10">
    <name type="scientific">Ferriphaselus amnicola</name>
    <dbReference type="NCBI Taxonomy" id="1188319"/>
    <lineage>
        <taxon>Bacteria</taxon>
        <taxon>Pseudomonadati</taxon>
        <taxon>Pseudomonadota</taxon>
        <taxon>Betaproteobacteria</taxon>
        <taxon>Nitrosomonadales</taxon>
        <taxon>Gallionellaceae</taxon>
        <taxon>Ferriphaselus</taxon>
    </lineage>
</organism>
<comment type="subcellular location">
    <subcellularLocation>
        <location evidence="1">Membrane</location>
        <topology evidence="1">Single-pass membrane protein</topology>
    </subcellularLocation>
</comment>
<feature type="transmembrane region" description="Helical" evidence="7">
    <location>
        <begin position="7"/>
        <end position="26"/>
    </location>
</feature>
<dbReference type="PIRSF" id="PIRSF005651">
    <property type="entry name" value="HflC"/>
    <property type="match status" value="1"/>
</dbReference>
<keyword evidence="9" id="KW-0378">Hydrolase</keyword>
<comment type="similarity">
    <text evidence="2 6">Belongs to the band 7/mec-2 family. HflC subfamily.</text>
</comment>
<feature type="domain" description="Band 7" evidence="8">
    <location>
        <begin position="21"/>
        <end position="185"/>
    </location>
</feature>
<keyword evidence="10" id="KW-1185">Reference proteome</keyword>
<comment type="function">
    <text evidence="6">HflC and HflK could regulate a protease.</text>
</comment>
<evidence type="ECO:0000256" key="7">
    <source>
        <dbReference type="SAM" id="Phobius"/>
    </source>
</evidence>
<protein>
    <recommendedName>
        <fullName evidence="6">Protein HflC</fullName>
    </recommendedName>
</protein>
<evidence type="ECO:0000256" key="2">
    <source>
        <dbReference type="ARBA" id="ARBA00007862"/>
    </source>
</evidence>
<dbReference type="GO" id="GO:0016020">
    <property type="term" value="C:membrane"/>
    <property type="evidence" value="ECO:0007669"/>
    <property type="project" value="UniProtKB-SubCell"/>
</dbReference>
<keyword evidence="5 7" id="KW-0472">Membrane</keyword>
<dbReference type="InterPro" id="IPR036013">
    <property type="entry name" value="Band_7/SPFH_dom_sf"/>
</dbReference>
<evidence type="ECO:0000256" key="5">
    <source>
        <dbReference type="ARBA" id="ARBA00023136"/>
    </source>
</evidence>
<evidence type="ECO:0000256" key="3">
    <source>
        <dbReference type="ARBA" id="ARBA00022692"/>
    </source>
</evidence>
<dbReference type="InterPro" id="IPR001972">
    <property type="entry name" value="Stomatin_HflK_fam"/>
</dbReference>
<evidence type="ECO:0000256" key="6">
    <source>
        <dbReference type="PIRNR" id="PIRNR005651"/>
    </source>
</evidence>
<reference evidence="9 10" key="1">
    <citation type="submission" date="2018-06" db="EMBL/GenBank/DDBJ databases">
        <title>OYT1 Genome Sequencing.</title>
        <authorList>
            <person name="Kato S."/>
            <person name="Itoh T."/>
            <person name="Ohkuma M."/>
        </authorList>
    </citation>
    <scope>NUCLEOTIDE SEQUENCE [LARGE SCALE GENOMIC DNA]</scope>
    <source>
        <strain evidence="9 10">OYT1</strain>
    </source>
</reference>
<dbReference type="PANTHER" id="PTHR42911">
    <property type="entry name" value="MODULATOR OF FTSH PROTEASE HFLC"/>
    <property type="match status" value="1"/>
</dbReference>
<sequence length="298" mass="33633">MSKHQNNLLMGLIGVVLLLSLSIFVVDQRQSAIVFRLGEVVSIKTKPGLYFKVPVMENVRYFDARILTLDSPEPERFITAEKKNVLVDSYVKWRIADVKQYYISVSGDEVRAQTRLMQTVDAAMREEFGKRTINEVVSGERDEIMKVLRDKTNADAAKIGVEVLDVRLKRVDFPHEISESIYRRMDAERKRVANELRATGNAESEKIRADADRQREVTLAEAYRDAQKTKGEGDAKAASIYGAAFGKNPEFYSFYRSLEAYKQSFKDKSDVMVVDPSSSFFKYLKSSGKAAGSAPAAK</sequence>
<dbReference type="RefSeq" id="WP_062626836.1">
    <property type="nucleotide sequence ID" value="NZ_AP018738.1"/>
</dbReference>
<keyword evidence="9" id="KW-0645">Protease</keyword>
<dbReference type="CDD" id="cd03405">
    <property type="entry name" value="SPFH_HflC"/>
    <property type="match status" value="1"/>
</dbReference>
<dbReference type="STRING" id="1188319.OYT1_01658"/>
<dbReference type="Pfam" id="PF01145">
    <property type="entry name" value="Band_7"/>
    <property type="match status" value="1"/>
</dbReference>
<proteinExistence type="inferred from homology"/>
<name>A0A2Z6GAC5_9PROT</name>
<dbReference type="Proteomes" id="UP000033070">
    <property type="component" value="Chromosome"/>
</dbReference>
<evidence type="ECO:0000256" key="4">
    <source>
        <dbReference type="ARBA" id="ARBA00022989"/>
    </source>
</evidence>